<gene>
    <name evidence="2" type="ORF">SAMN05421676_11636</name>
</gene>
<sequence length="192" mass="21791">MNQEVEFKNSRIIPTTFLLFLMGFLVSFLPEANWALLGFNFGLATFCLLLFILLWRIHRYQSKRYFSLLSYVMLNALTVYFTIPIFRMIYGTVAFWIGIVTFAAVIITPYLFSEKIAKGIQNPGQSNVGKVYAFYAPLIILFGTVLFIGALGSSNPDALAIAIFLFLGAILFLFITPVLLITPQRMEELENQ</sequence>
<keyword evidence="3" id="KW-1185">Reference proteome</keyword>
<protein>
    <submittedName>
        <fullName evidence="2">Uncharacterized protein</fullName>
    </submittedName>
</protein>
<feature type="transmembrane region" description="Helical" evidence="1">
    <location>
        <begin position="12"/>
        <end position="29"/>
    </location>
</feature>
<feature type="transmembrane region" description="Helical" evidence="1">
    <location>
        <begin position="35"/>
        <end position="53"/>
    </location>
</feature>
<keyword evidence="1" id="KW-0812">Transmembrane</keyword>
<dbReference type="STRING" id="237682.SAMN05421676_11636"/>
<feature type="transmembrane region" description="Helical" evidence="1">
    <location>
        <begin position="65"/>
        <end position="83"/>
    </location>
</feature>
<dbReference type="EMBL" id="FOHJ01000016">
    <property type="protein sequence ID" value="SEU05237.1"/>
    <property type="molecule type" value="Genomic_DNA"/>
</dbReference>
<feature type="transmembrane region" description="Helical" evidence="1">
    <location>
        <begin position="132"/>
        <end position="152"/>
    </location>
</feature>
<feature type="transmembrane region" description="Helical" evidence="1">
    <location>
        <begin position="158"/>
        <end position="181"/>
    </location>
</feature>
<dbReference type="OrthoDB" id="2963463at2"/>
<dbReference type="Proteomes" id="UP000199095">
    <property type="component" value="Unassembled WGS sequence"/>
</dbReference>
<organism evidence="2 3">
    <name type="scientific">Salinibacillus kushneri</name>
    <dbReference type="NCBI Taxonomy" id="237682"/>
    <lineage>
        <taxon>Bacteria</taxon>
        <taxon>Bacillati</taxon>
        <taxon>Bacillota</taxon>
        <taxon>Bacilli</taxon>
        <taxon>Bacillales</taxon>
        <taxon>Bacillaceae</taxon>
        <taxon>Salinibacillus</taxon>
    </lineage>
</organism>
<keyword evidence="1" id="KW-1133">Transmembrane helix</keyword>
<proteinExistence type="predicted"/>
<dbReference type="RefSeq" id="WP_093137574.1">
    <property type="nucleotide sequence ID" value="NZ_FOHJ01000016.1"/>
</dbReference>
<keyword evidence="1" id="KW-0472">Membrane</keyword>
<evidence type="ECO:0000256" key="1">
    <source>
        <dbReference type="SAM" id="Phobius"/>
    </source>
</evidence>
<name>A0A1I0J621_9BACI</name>
<accession>A0A1I0J621</accession>
<evidence type="ECO:0000313" key="2">
    <source>
        <dbReference type="EMBL" id="SEU05237.1"/>
    </source>
</evidence>
<dbReference type="AlphaFoldDB" id="A0A1I0J621"/>
<evidence type="ECO:0000313" key="3">
    <source>
        <dbReference type="Proteomes" id="UP000199095"/>
    </source>
</evidence>
<feature type="transmembrane region" description="Helical" evidence="1">
    <location>
        <begin position="89"/>
        <end position="112"/>
    </location>
</feature>
<reference evidence="3" key="1">
    <citation type="submission" date="2016-10" db="EMBL/GenBank/DDBJ databases">
        <authorList>
            <person name="Varghese N."/>
            <person name="Submissions S."/>
        </authorList>
    </citation>
    <scope>NUCLEOTIDE SEQUENCE [LARGE SCALE GENOMIC DNA]</scope>
    <source>
        <strain evidence="3">CGMCC 1.3566</strain>
    </source>
</reference>